<evidence type="ECO:0000313" key="2">
    <source>
        <dbReference type="Proteomes" id="UP000002421"/>
    </source>
</evidence>
<organismHost>
    <name type="scientific">Pseudomonas chlororaphis</name>
    <dbReference type="NCBI Taxonomy" id="587753"/>
</organismHost>
<protein>
    <submittedName>
        <fullName evidence="1">Uncharacterized protein</fullName>
    </submittedName>
</protein>
<dbReference type="RefSeq" id="YP_001957066.1">
    <property type="nucleotide sequence ID" value="NC_010821.1"/>
</dbReference>
<dbReference type="Proteomes" id="UP000002421">
    <property type="component" value="Segment"/>
</dbReference>
<dbReference type="EMBL" id="EU197055">
    <property type="protein sequence ID" value="ABY63170.1"/>
    <property type="molecule type" value="Genomic_DNA"/>
</dbReference>
<keyword evidence="2" id="KW-1185">Reference proteome</keyword>
<name>B3FJK5_BP201</name>
<proteinExistence type="predicted"/>
<accession>B3FJK5</accession>
<sequence length="77" mass="9197">MFEYLNAKLIQPFLLRRKLAKLKLLREEYEIHKWAYGTSVPNERSKWCDKRASAIKNEILNLLTDDAYPWNAENKAK</sequence>
<evidence type="ECO:0000313" key="1">
    <source>
        <dbReference type="EMBL" id="ABY63170.1"/>
    </source>
</evidence>
<reference evidence="1 2" key="1">
    <citation type="journal article" date="2008" name="Virology">
        <title>Characterization of Pseudomonas chlororaphis myovirus 201varphi2-1 via genomic sequencing, mass spectrometry, and electron microscopy.</title>
        <authorList>
            <person name="Thomas J.A."/>
            <person name="Rolando M.R."/>
            <person name="Carroll C.A."/>
            <person name="Shen P.S."/>
            <person name="Belnap D.M."/>
            <person name="Weintraub S.T."/>
            <person name="Serwer P."/>
            <person name="Hardies S.C."/>
        </authorList>
    </citation>
    <scope>NUCLEOTIDE SEQUENCE</scope>
</reference>
<gene>
    <name evidence="1" type="ORF">201phi2-1p344</name>
</gene>
<dbReference type="KEGG" id="vg:6372603"/>
<organism evidence="1 2">
    <name type="scientific">Pseudomonas phage 201phi2-1</name>
    <name type="common">Pseudomonas chlororaphis phage 201phi2-1</name>
    <dbReference type="NCBI Taxonomy" id="198110"/>
    <lineage>
        <taxon>Viruses</taxon>
        <taxon>Duplodnaviria</taxon>
        <taxon>Heunggongvirae</taxon>
        <taxon>Uroviricota</taxon>
        <taxon>Caudoviricetes</taxon>
        <taxon>Chimalliviridae</taxon>
        <taxon>Serwervirus</taxon>
        <taxon>Serwervirus 201phi21</taxon>
    </lineage>
</organism>